<dbReference type="Proteomes" id="UP000429552">
    <property type="component" value="Unassembled WGS sequence"/>
</dbReference>
<comment type="caution">
    <text evidence="2">The sequence shown here is derived from an EMBL/GenBank/DDBJ whole genome shotgun (WGS) entry which is preliminary data.</text>
</comment>
<evidence type="ECO:0000256" key="1">
    <source>
        <dbReference type="SAM" id="MobiDB-lite"/>
    </source>
</evidence>
<accession>A0A640T9Z6</accession>
<organism evidence="2 3">
    <name type="scientific">Streptomyces nigrescens</name>
    <dbReference type="NCBI Taxonomy" id="1920"/>
    <lineage>
        <taxon>Bacteria</taxon>
        <taxon>Bacillati</taxon>
        <taxon>Actinomycetota</taxon>
        <taxon>Actinomycetes</taxon>
        <taxon>Kitasatosporales</taxon>
        <taxon>Streptomycetaceae</taxon>
        <taxon>Streptomyces</taxon>
    </lineage>
</organism>
<dbReference type="EMBL" id="BLIP01000001">
    <property type="protein sequence ID" value="GFE20567.1"/>
    <property type="molecule type" value="Genomic_DNA"/>
</dbReference>
<name>A0A640T9Z6_STRNI</name>
<gene>
    <name evidence="2" type="ORF">Sliba_10200</name>
</gene>
<evidence type="ECO:0000313" key="3">
    <source>
        <dbReference type="Proteomes" id="UP000429552"/>
    </source>
</evidence>
<proteinExistence type="predicted"/>
<protein>
    <submittedName>
        <fullName evidence="2">Uncharacterized protein</fullName>
    </submittedName>
</protein>
<sequence>MSVITDSLSGSRESLVWLGSWRQGAWKAAMETIGPIPLPPDPAPERLRQSPELTGPAPDTTFPASSAAAAEVLRR</sequence>
<evidence type="ECO:0000313" key="2">
    <source>
        <dbReference type="EMBL" id="GFE20567.1"/>
    </source>
</evidence>
<reference evidence="2 3" key="1">
    <citation type="submission" date="2019-12" db="EMBL/GenBank/DDBJ databases">
        <title>Whole genome shotgun sequence of Streptomyces libani subsp. libani NBRC 13452.</title>
        <authorList>
            <person name="Ichikawa N."/>
            <person name="Kimura A."/>
            <person name="Kitahashi Y."/>
            <person name="Komaki H."/>
            <person name="Tamura T."/>
        </authorList>
    </citation>
    <scope>NUCLEOTIDE SEQUENCE [LARGE SCALE GENOMIC DNA]</scope>
    <source>
        <strain evidence="2 3">NBRC 13452</strain>
    </source>
</reference>
<dbReference type="AlphaFoldDB" id="A0A640T9Z6"/>
<feature type="region of interest" description="Disordered" evidence="1">
    <location>
        <begin position="36"/>
        <end position="75"/>
    </location>
</feature>